<dbReference type="EMBL" id="HBFM01003284">
    <property type="protein sequence ID" value="CAD8765499.1"/>
    <property type="molecule type" value="Transcribed_RNA"/>
</dbReference>
<organism evidence="1">
    <name type="scientific">Polytomella parva</name>
    <dbReference type="NCBI Taxonomy" id="51329"/>
    <lineage>
        <taxon>Eukaryota</taxon>
        <taxon>Viridiplantae</taxon>
        <taxon>Chlorophyta</taxon>
        <taxon>core chlorophytes</taxon>
        <taxon>Chlorophyceae</taxon>
        <taxon>CS clade</taxon>
        <taxon>Chlamydomonadales</taxon>
        <taxon>Chlamydomonadaceae</taxon>
        <taxon>Polytomella</taxon>
    </lineage>
</organism>
<name>A0A7S0UKR1_9CHLO</name>
<dbReference type="AlphaFoldDB" id="A0A7S0UKR1"/>
<sequence>MDEEQNYGFIFNSYKGSPDIVHVGKHTFTATLIGIQALGFLKLQFPHIMNPFDLREKPSASGWNVDPDYKRAAILDDIKHKVRKPVEYEPLRFQPRQGESDWNVKWFDFLEDRRLKVKRIRNTIRDTPC</sequence>
<reference evidence="1" key="1">
    <citation type="submission" date="2021-01" db="EMBL/GenBank/DDBJ databases">
        <authorList>
            <person name="Corre E."/>
            <person name="Pelletier E."/>
            <person name="Niang G."/>
            <person name="Scheremetjew M."/>
            <person name="Finn R."/>
            <person name="Kale V."/>
            <person name="Holt S."/>
            <person name="Cochrane G."/>
            <person name="Meng A."/>
            <person name="Brown T."/>
            <person name="Cohen L."/>
        </authorList>
    </citation>
    <scope>NUCLEOTIDE SEQUENCE</scope>
    <source>
        <strain evidence="1">SAG 63-3</strain>
    </source>
</reference>
<proteinExistence type="predicted"/>
<evidence type="ECO:0000313" key="1">
    <source>
        <dbReference type="EMBL" id="CAD8765499.1"/>
    </source>
</evidence>
<gene>
    <name evidence="1" type="ORF">PPAR00522_LOCUS1886</name>
</gene>
<protein>
    <submittedName>
        <fullName evidence="1">Uncharacterized protein</fullName>
    </submittedName>
</protein>
<accession>A0A7S0UKR1</accession>